<dbReference type="EMBL" id="VSSQ01101201">
    <property type="protein sequence ID" value="MPN43052.1"/>
    <property type="molecule type" value="Genomic_DNA"/>
</dbReference>
<comment type="caution">
    <text evidence="2">The sequence shown here is derived from an EMBL/GenBank/DDBJ whole genome shotgun (WGS) entry which is preliminary data.</text>
</comment>
<feature type="region of interest" description="Disordered" evidence="1">
    <location>
        <begin position="1"/>
        <end position="28"/>
    </location>
</feature>
<evidence type="ECO:0000313" key="2">
    <source>
        <dbReference type="EMBL" id="MPN43052.1"/>
    </source>
</evidence>
<organism evidence="2">
    <name type="scientific">bioreactor metagenome</name>
    <dbReference type="NCBI Taxonomy" id="1076179"/>
    <lineage>
        <taxon>unclassified sequences</taxon>
        <taxon>metagenomes</taxon>
        <taxon>ecological metagenomes</taxon>
    </lineage>
</organism>
<dbReference type="AlphaFoldDB" id="A0A645HX45"/>
<evidence type="ECO:0000256" key="1">
    <source>
        <dbReference type="SAM" id="MobiDB-lite"/>
    </source>
</evidence>
<accession>A0A645HX45</accession>
<reference evidence="2" key="1">
    <citation type="submission" date="2019-08" db="EMBL/GenBank/DDBJ databases">
        <authorList>
            <person name="Kucharzyk K."/>
            <person name="Murdoch R.W."/>
            <person name="Higgins S."/>
            <person name="Loffler F."/>
        </authorList>
    </citation>
    <scope>NUCLEOTIDE SEQUENCE</scope>
</reference>
<feature type="region of interest" description="Disordered" evidence="1">
    <location>
        <begin position="94"/>
        <end position="114"/>
    </location>
</feature>
<name>A0A645HX45_9ZZZZ</name>
<protein>
    <submittedName>
        <fullName evidence="2">Uncharacterized protein</fullName>
    </submittedName>
</protein>
<sequence length="133" mass="14984">MRQPLLGVRERRAEAQDAESVVPSGKRETEKRFGRALKTFFRQVIGVFENFIPISAPRQVADGRPAVEISDIHGGGFSELSEIVGAGGTFCRIPRPAQRRQQHGGENRDDGDDDQQFNQREILFLFHHSPPLF</sequence>
<proteinExistence type="predicted"/>
<gene>
    <name evidence="2" type="ORF">SDC9_190611</name>
</gene>